<evidence type="ECO:0000256" key="3">
    <source>
        <dbReference type="ARBA" id="ARBA00022989"/>
    </source>
</evidence>
<name>A0A271LEM2_9HYPH</name>
<organism evidence="7 8">
    <name type="scientific">Mesorhizobium temperatum</name>
    <dbReference type="NCBI Taxonomy" id="241416"/>
    <lineage>
        <taxon>Bacteria</taxon>
        <taxon>Pseudomonadati</taxon>
        <taxon>Pseudomonadota</taxon>
        <taxon>Alphaproteobacteria</taxon>
        <taxon>Hyphomicrobiales</taxon>
        <taxon>Phyllobacteriaceae</taxon>
        <taxon>Mesorhizobium</taxon>
    </lineage>
</organism>
<dbReference type="Proteomes" id="UP000216442">
    <property type="component" value="Unassembled WGS sequence"/>
</dbReference>
<dbReference type="OrthoDB" id="582337at2"/>
<dbReference type="GO" id="GO:0012505">
    <property type="term" value="C:endomembrane system"/>
    <property type="evidence" value="ECO:0007669"/>
    <property type="project" value="UniProtKB-SubCell"/>
</dbReference>
<keyword evidence="2 5" id="KW-0812">Transmembrane</keyword>
<reference evidence="7 8" key="1">
    <citation type="submission" date="2017-08" db="EMBL/GenBank/DDBJ databases">
        <title>Mesorhizobium wenxinae sp. nov., a novel rhizobial species isolated from root nodules of chickpea (Cicer arietinum L.).</title>
        <authorList>
            <person name="Zhang J."/>
        </authorList>
    </citation>
    <scope>NUCLEOTIDE SEQUENCE [LARGE SCALE GENOMIC DNA]</scope>
    <source>
        <strain evidence="7 8">SDW018</strain>
    </source>
</reference>
<gene>
    <name evidence="7" type="ORF">CIT26_25750</name>
</gene>
<evidence type="ECO:0000256" key="2">
    <source>
        <dbReference type="ARBA" id="ARBA00022692"/>
    </source>
</evidence>
<keyword evidence="3 5" id="KW-1133">Transmembrane helix</keyword>
<comment type="caution">
    <text evidence="7">The sequence shown here is derived from an EMBL/GenBank/DDBJ whole genome shotgun (WGS) entry which is preliminary data.</text>
</comment>
<evidence type="ECO:0000256" key="4">
    <source>
        <dbReference type="ARBA" id="ARBA00023136"/>
    </source>
</evidence>
<evidence type="ECO:0000256" key="5">
    <source>
        <dbReference type="SAM" id="Phobius"/>
    </source>
</evidence>
<feature type="transmembrane region" description="Helical" evidence="5">
    <location>
        <begin position="124"/>
        <end position="144"/>
    </location>
</feature>
<evidence type="ECO:0000313" key="8">
    <source>
        <dbReference type="Proteomes" id="UP000216442"/>
    </source>
</evidence>
<dbReference type="EMBL" id="NPKJ01000066">
    <property type="protein sequence ID" value="PAQ06541.1"/>
    <property type="molecule type" value="Genomic_DNA"/>
</dbReference>
<keyword evidence="4 5" id="KW-0472">Membrane</keyword>
<feature type="domain" description="DUF202" evidence="6">
    <location>
        <begin position="27"/>
        <end position="101"/>
    </location>
</feature>
<sequence length="147" mass="16633">MVSQPVDENPPRFEVRVTSDSHFSWLRTRLSVERTLMSWVRTAVSLIGFGFTIVQFFERFQDMQGVAPALRPQAPRVLGLALILAGVGALAVSLWQYRSLLRYLWSKQFAQLAGVDKDPHKTPLFAVTIVLLLIGIFTFIAVLFRLV</sequence>
<accession>A0A271LEM2</accession>
<feature type="transmembrane region" description="Helical" evidence="5">
    <location>
        <begin position="77"/>
        <end position="97"/>
    </location>
</feature>
<keyword evidence="8" id="KW-1185">Reference proteome</keyword>
<protein>
    <recommendedName>
        <fullName evidence="6">DUF202 domain-containing protein</fullName>
    </recommendedName>
</protein>
<evidence type="ECO:0000313" key="7">
    <source>
        <dbReference type="EMBL" id="PAQ06541.1"/>
    </source>
</evidence>
<proteinExistence type="predicted"/>
<dbReference type="Pfam" id="PF02656">
    <property type="entry name" value="DUF202"/>
    <property type="match status" value="1"/>
</dbReference>
<comment type="subcellular location">
    <subcellularLocation>
        <location evidence="1">Endomembrane system</location>
        <topology evidence="1">Multi-pass membrane protein</topology>
    </subcellularLocation>
</comment>
<dbReference type="RefSeq" id="WP_095495194.1">
    <property type="nucleotide sequence ID" value="NZ_NPKJ01000066.1"/>
</dbReference>
<feature type="transmembrane region" description="Helical" evidence="5">
    <location>
        <begin position="36"/>
        <end position="57"/>
    </location>
</feature>
<dbReference type="InterPro" id="IPR003807">
    <property type="entry name" value="DUF202"/>
</dbReference>
<dbReference type="AlphaFoldDB" id="A0A271LEM2"/>
<evidence type="ECO:0000259" key="6">
    <source>
        <dbReference type="Pfam" id="PF02656"/>
    </source>
</evidence>
<evidence type="ECO:0000256" key="1">
    <source>
        <dbReference type="ARBA" id="ARBA00004127"/>
    </source>
</evidence>